<evidence type="ECO:0000313" key="1">
    <source>
        <dbReference type="EMBL" id="OGK38473.1"/>
    </source>
</evidence>
<dbReference type="EMBL" id="MGAE01000057">
    <property type="protein sequence ID" value="OGK38473.1"/>
    <property type="molecule type" value="Genomic_DNA"/>
</dbReference>
<evidence type="ECO:0008006" key="3">
    <source>
        <dbReference type="Google" id="ProtNLM"/>
    </source>
</evidence>
<dbReference type="Gene3D" id="3.40.1490.10">
    <property type="entry name" value="Bit1"/>
    <property type="match status" value="1"/>
</dbReference>
<name>A0A1F7I535_9BACT</name>
<proteinExistence type="predicted"/>
<comment type="caution">
    <text evidence="1">The sequence shown here is derived from an EMBL/GenBank/DDBJ whole genome shotgun (WGS) entry which is preliminary data.</text>
</comment>
<dbReference type="InterPro" id="IPR017021">
    <property type="entry name" value="UCP033763"/>
</dbReference>
<dbReference type="AlphaFoldDB" id="A0A1F7I535"/>
<dbReference type="PIRSF" id="PIRSF033736">
    <property type="entry name" value="UCP033763"/>
    <property type="match status" value="1"/>
</dbReference>
<dbReference type="InterPro" id="IPR018988">
    <property type="entry name" value="DUF2000"/>
</dbReference>
<dbReference type="Pfam" id="PF09391">
    <property type="entry name" value="DUF2000"/>
    <property type="match status" value="1"/>
</dbReference>
<accession>A0A1F7I535</accession>
<dbReference type="InterPro" id="IPR023476">
    <property type="entry name" value="Pep_tRNA_hydro_II_dom_sf"/>
</dbReference>
<reference evidence="1 2" key="1">
    <citation type="journal article" date="2016" name="Nat. Commun.">
        <title>Thousands of microbial genomes shed light on interconnected biogeochemical processes in an aquifer system.</title>
        <authorList>
            <person name="Anantharaman K."/>
            <person name="Brown C.T."/>
            <person name="Hug L.A."/>
            <person name="Sharon I."/>
            <person name="Castelle C.J."/>
            <person name="Probst A.J."/>
            <person name="Thomas B.C."/>
            <person name="Singh A."/>
            <person name="Wilkins M.J."/>
            <person name="Karaoz U."/>
            <person name="Brodie E.L."/>
            <person name="Williams K.H."/>
            <person name="Hubbard S.S."/>
            <person name="Banfield J.F."/>
        </authorList>
    </citation>
    <scope>NUCLEOTIDE SEQUENCE [LARGE SCALE GENOMIC DNA]</scope>
</reference>
<organism evidence="1 2">
    <name type="scientific">Candidatus Roizmanbacteria bacterium RIFCSPHIGHO2_12_FULL_44_10</name>
    <dbReference type="NCBI Taxonomy" id="1802054"/>
    <lineage>
        <taxon>Bacteria</taxon>
        <taxon>Candidatus Roizmaniibacteriota</taxon>
    </lineage>
</organism>
<dbReference type="SUPFAM" id="SSF102462">
    <property type="entry name" value="Peptidyl-tRNA hydrolase II"/>
    <property type="match status" value="1"/>
</dbReference>
<sequence>MNEELKVVIVVSPFLGIGLAANRAAVLATGLAIHIPSLPGQNLVTKDGVELLGFTQIPIPILTVKPEVSLLELCKRSEELGCKIIVFLTRAQGMRSYEEYRNSVAETNYNDLDIDAIAIYGDKKSVTKITGSLPSLR</sequence>
<evidence type="ECO:0000313" key="2">
    <source>
        <dbReference type="Proteomes" id="UP000179024"/>
    </source>
</evidence>
<gene>
    <name evidence="1" type="ORF">A3F34_00155</name>
</gene>
<protein>
    <recommendedName>
        <fullName evidence="3">DUF2000 domain-containing protein</fullName>
    </recommendedName>
</protein>
<dbReference type="Proteomes" id="UP000179024">
    <property type="component" value="Unassembled WGS sequence"/>
</dbReference>